<comment type="similarity">
    <text evidence="1">Belongs to the sulfatase family.</text>
</comment>
<reference evidence="4" key="1">
    <citation type="submission" date="2022-01" db="EMBL/GenBank/DDBJ databases">
        <title>Nocardioidaceae gen. sp. A5X3R13.</title>
        <authorList>
            <person name="Lopez Marin M.A."/>
            <person name="Uhlik O."/>
        </authorList>
    </citation>
    <scope>NUCLEOTIDE SEQUENCE</scope>
    <source>
        <strain evidence="4">A5X3R13</strain>
    </source>
</reference>
<dbReference type="InterPro" id="IPR050738">
    <property type="entry name" value="Sulfatase"/>
</dbReference>
<proteinExistence type="inferred from homology"/>
<dbReference type="KEGG" id="sgrg:L0C25_08570"/>
<evidence type="ECO:0000256" key="2">
    <source>
        <dbReference type="ARBA" id="ARBA00022801"/>
    </source>
</evidence>
<dbReference type="InterPro" id="IPR017850">
    <property type="entry name" value="Alkaline_phosphatase_core_sf"/>
</dbReference>
<dbReference type="PANTHER" id="PTHR42693">
    <property type="entry name" value="ARYLSULFATASE FAMILY MEMBER"/>
    <property type="match status" value="1"/>
</dbReference>
<dbReference type="GO" id="GO:0004065">
    <property type="term" value="F:arylsulfatase activity"/>
    <property type="evidence" value="ECO:0007669"/>
    <property type="project" value="TreeGrafter"/>
</dbReference>
<dbReference type="PANTHER" id="PTHR42693:SF53">
    <property type="entry name" value="ENDO-4-O-SULFATASE"/>
    <property type="match status" value="1"/>
</dbReference>
<dbReference type="RefSeq" id="WP_271636058.1">
    <property type="nucleotide sequence ID" value="NZ_CP094970.1"/>
</dbReference>
<evidence type="ECO:0000313" key="4">
    <source>
        <dbReference type="EMBL" id="UYM07114.1"/>
    </source>
</evidence>
<dbReference type="Pfam" id="PF00884">
    <property type="entry name" value="Sulfatase"/>
    <property type="match status" value="1"/>
</dbReference>
<evidence type="ECO:0000256" key="1">
    <source>
        <dbReference type="ARBA" id="ARBA00008779"/>
    </source>
</evidence>
<gene>
    <name evidence="4" type="ORF">L0C25_08570</name>
</gene>
<dbReference type="Proteomes" id="UP001164390">
    <property type="component" value="Chromosome"/>
</dbReference>
<evidence type="ECO:0000313" key="5">
    <source>
        <dbReference type="Proteomes" id="UP001164390"/>
    </source>
</evidence>
<evidence type="ECO:0000259" key="3">
    <source>
        <dbReference type="Pfam" id="PF00884"/>
    </source>
</evidence>
<dbReference type="InterPro" id="IPR000917">
    <property type="entry name" value="Sulfatase_N"/>
</dbReference>
<organism evidence="4 5">
    <name type="scientific">Solicola gregarius</name>
    <dbReference type="NCBI Taxonomy" id="2908642"/>
    <lineage>
        <taxon>Bacteria</taxon>
        <taxon>Bacillati</taxon>
        <taxon>Actinomycetota</taxon>
        <taxon>Actinomycetes</taxon>
        <taxon>Propionibacteriales</taxon>
        <taxon>Nocardioidaceae</taxon>
        <taxon>Solicola</taxon>
    </lineage>
</organism>
<sequence length="472" mass="52641">MERTRPAASLTRRRFTGLAGAVTAGAAIGTRTSGANAAVEQPFAPMASGRSLRQPNILVILADDLGWADLGSYGSPDIRTPYLDRLARSGVRYTQGYAASAVCSPNRVALYTGRHPGRIPGGLPEPIGEPNERDGIPPEHPTLASLIKAQGYDTAMFGKWHGGYLPWFGPQKCGWDEFYGNYSGGLDYFSKYNHNGDYDLYDGEDETRDPRYYTDIITEKAVGFIGRRHNKPWLLNINFTTPHWPWEGPRDKAVSDELTERMQAGEEGVLFHNDGGSLDTYREMVESLDRSIGRVVNTLRRTGQLRDTIILFAGDNGGERFSYQWPLSGNKGSVSEGGIRVPMILSWPGEIAPRQVDDTPVYTTDWTATFLELARAEPDPEYPLDGVSLVEHVFRRRGLGERDMFWRMRDGRALRRGDLKYVRIDGTDHLYDLAADVREQADLATRRSADLASLRQAWESVDASLLTYPEIG</sequence>
<name>A0AA46TLG3_9ACTN</name>
<dbReference type="AlphaFoldDB" id="A0AA46TLG3"/>
<dbReference type="Gene3D" id="3.40.720.10">
    <property type="entry name" value="Alkaline Phosphatase, subunit A"/>
    <property type="match status" value="1"/>
</dbReference>
<keyword evidence="5" id="KW-1185">Reference proteome</keyword>
<dbReference type="EMBL" id="CP094970">
    <property type="protein sequence ID" value="UYM07114.1"/>
    <property type="molecule type" value="Genomic_DNA"/>
</dbReference>
<dbReference type="SUPFAM" id="SSF53649">
    <property type="entry name" value="Alkaline phosphatase-like"/>
    <property type="match status" value="1"/>
</dbReference>
<protein>
    <submittedName>
        <fullName evidence="4">Sulfatase-like hydrolase/transferase</fullName>
    </submittedName>
</protein>
<dbReference type="Gene3D" id="3.30.1120.10">
    <property type="match status" value="1"/>
</dbReference>
<accession>A0AA46TLG3</accession>
<keyword evidence="2 4" id="KW-0378">Hydrolase</keyword>
<dbReference type="InterPro" id="IPR006311">
    <property type="entry name" value="TAT_signal"/>
</dbReference>
<feature type="domain" description="Sulfatase N-terminal" evidence="3">
    <location>
        <begin position="55"/>
        <end position="374"/>
    </location>
</feature>
<dbReference type="PROSITE" id="PS51318">
    <property type="entry name" value="TAT"/>
    <property type="match status" value="1"/>
</dbReference>